<dbReference type="EMBL" id="CAIX01000894">
    <property type="protein sequence ID" value="CCI11261.1"/>
    <property type="molecule type" value="Genomic_DNA"/>
</dbReference>
<dbReference type="Proteomes" id="UP000053237">
    <property type="component" value="Unassembled WGS sequence"/>
</dbReference>
<evidence type="ECO:0000313" key="1">
    <source>
        <dbReference type="EMBL" id="CCI11261.1"/>
    </source>
</evidence>
<gene>
    <name evidence="1" type="ORF">BN9_126680</name>
</gene>
<dbReference type="AlphaFoldDB" id="A0A024FW48"/>
<proteinExistence type="predicted"/>
<evidence type="ECO:0000313" key="2">
    <source>
        <dbReference type="Proteomes" id="UP000053237"/>
    </source>
</evidence>
<sequence length="193" mass="21966">MSCFQLVGECNYSISIQCGRKTESCRYARVRGASSNSKVHEKRGSLPAQKIIFLTLRGSSVSSFEHCIDIPIPTRSLFRYQSFHEEQAALCRKHPVKFLSRGSSSLYRRRSASRPSYIVFPKIDISCIYALNLFICSMNLVFVKLYCGFFLELSLVTLSQDRKDAYLNFCESRRIGQNEEASEKGATSNRTII</sequence>
<comment type="caution">
    <text evidence="1">The sequence shown here is derived from an EMBL/GenBank/DDBJ whole genome shotgun (WGS) entry which is preliminary data.</text>
</comment>
<accession>A0A024FW48</accession>
<protein>
    <submittedName>
        <fullName evidence="1">Uncharacterized protein</fullName>
    </submittedName>
</protein>
<dbReference type="InParanoid" id="A0A024FW48"/>
<organism evidence="1 2">
    <name type="scientific">Albugo candida</name>
    <dbReference type="NCBI Taxonomy" id="65357"/>
    <lineage>
        <taxon>Eukaryota</taxon>
        <taxon>Sar</taxon>
        <taxon>Stramenopiles</taxon>
        <taxon>Oomycota</taxon>
        <taxon>Peronosporomycetes</taxon>
        <taxon>Albuginales</taxon>
        <taxon>Albuginaceae</taxon>
        <taxon>Albugo</taxon>
    </lineage>
</organism>
<name>A0A024FW48_9STRA</name>
<reference evidence="1 2" key="1">
    <citation type="submission" date="2012-05" db="EMBL/GenBank/DDBJ databases">
        <title>Recombination and specialization in a pathogen metapopulation.</title>
        <authorList>
            <person name="Gardiner A."/>
            <person name="Kemen E."/>
            <person name="Schultz-Larsen T."/>
            <person name="MacLean D."/>
            <person name="Van Oosterhout C."/>
            <person name="Jones J.D.G."/>
        </authorList>
    </citation>
    <scope>NUCLEOTIDE SEQUENCE [LARGE SCALE GENOMIC DNA]</scope>
    <source>
        <strain evidence="1 2">Ac Nc2</strain>
    </source>
</reference>
<keyword evidence="2" id="KW-1185">Reference proteome</keyword>